<evidence type="ECO:0000256" key="1">
    <source>
        <dbReference type="SAM" id="Phobius"/>
    </source>
</evidence>
<accession>A0A5C5GAR3</accession>
<keyword evidence="1" id="KW-1133">Transmembrane helix</keyword>
<reference evidence="2 3" key="1">
    <citation type="submission" date="2019-06" db="EMBL/GenBank/DDBJ databases">
        <title>Genome of new Rhodobacteraceae sp. SM1903.</title>
        <authorList>
            <person name="Ren X."/>
        </authorList>
    </citation>
    <scope>NUCLEOTIDE SEQUENCE [LARGE SCALE GENOMIC DNA]</scope>
    <source>
        <strain evidence="2 3">SM1903</strain>
    </source>
</reference>
<organism evidence="2 3">
    <name type="scientific">Pelagovum pacificum</name>
    <dbReference type="NCBI Taxonomy" id="2588711"/>
    <lineage>
        <taxon>Bacteria</taxon>
        <taxon>Pseudomonadati</taxon>
        <taxon>Pseudomonadota</taxon>
        <taxon>Alphaproteobacteria</taxon>
        <taxon>Rhodobacterales</taxon>
        <taxon>Paracoccaceae</taxon>
        <taxon>Pelagovum</taxon>
    </lineage>
</organism>
<dbReference type="OrthoDB" id="7264282at2"/>
<keyword evidence="3" id="KW-1185">Reference proteome</keyword>
<name>A0A5C5GAR3_9RHOB</name>
<feature type="transmembrane region" description="Helical" evidence="1">
    <location>
        <begin position="104"/>
        <end position="130"/>
    </location>
</feature>
<comment type="caution">
    <text evidence="2">The sequence shown here is derived from an EMBL/GenBank/DDBJ whole genome shotgun (WGS) entry which is preliminary data.</text>
</comment>
<keyword evidence="1" id="KW-0472">Membrane</keyword>
<dbReference type="RefSeq" id="WP_140197441.1">
    <property type="nucleotide sequence ID" value="NZ_CP065915.1"/>
</dbReference>
<gene>
    <name evidence="2" type="ORF">FHY64_18880</name>
</gene>
<feature type="transmembrane region" description="Helical" evidence="1">
    <location>
        <begin position="23"/>
        <end position="47"/>
    </location>
</feature>
<evidence type="ECO:0000313" key="2">
    <source>
        <dbReference type="EMBL" id="TNY30647.1"/>
    </source>
</evidence>
<keyword evidence="1" id="KW-0812">Transmembrane</keyword>
<evidence type="ECO:0000313" key="3">
    <source>
        <dbReference type="Proteomes" id="UP000314011"/>
    </source>
</evidence>
<protein>
    <recommendedName>
        <fullName evidence="4">Transmembrane protein</fullName>
    </recommendedName>
</protein>
<evidence type="ECO:0008006" key="4">
    <source>
        <dbReference type="Google" id="ProtNLM"/>
    </source>
</evidence>
<dbReference type="EMBL" id="VFFF01000004">
    <property type="protein sequence ID" value="TNY30647.1"/>
    <property type="molecule type" value="Genomic_DNA"/>
</dbReference>
<sequence length="134" mass="14903">MTEERQPRRDEERAEFREEAESLIRITAAPVIWAAHFLVCYCTIAIACEKAGGTDGVRLALILMSVVALASIAWVGFRSFRQWDVTNTGDFSNPEGEAEDRHQFLGHAAFLLAIISFIGVVYVTMPLVLLRGCT</sequence>
<dbReference type="AlphaFoldDB" id="A0A5C5GAR3"/>
<proteinExistence type="predicted"/>
<dbReference type="Proteomes" id="UP000314011">
    <property type="component" value="Unassembled WGS sequence"/>
</dbReference>
<feature type="transmembrane region" description="Helical" evidence="1">
    <location>
        <begin position="59"/>
        <end position="77"/>
    </location>
</feature>